<feature type="region of interest" description="Disordered" evidence="1">
    <location>
        <begin position="27"/>
        <end position="55"/>
    </location>
</feature>
<dbReference type="Proteomes" id="UP001272137">
    <property type="component" value="Unassembled WGS sequence"/>
</dbReference>
<protein>
    <recommendedName>
        <fullName evidence="4">Transposase</fullName>
    </recommendedName>
</protein>
<evidence type="ECO:0000313" key="3">
    <source>
        <dbReference type="Proteomes" id="UP001272137"/>
    </source>
</evidence>
<evidence type="ECO:0008006" key="4">
    <source>
        <dbReference type="Google" id="ProtNLM"/>
    </source>
</evidence>
<sequence>MFTLDNASKYLCGIGLPRFQVDASGFVPGRMRKPRPDRAEALKRTKTGPKQDLLI</sequence>
<accession>A0AAW9CWU8</accession>
<evidence type="ECO:0000313" key="2">
    <source>
        <dbReference type="EMBL" id="MDW9255059.1"/>
    </source>
</evidence>
<dbReference type="EMBL" id="QXCT01000002">
    <property type="protein sequence ID" value="MDW9255059.1"/>
    <property type="molecule type" value="Genomic_DNA"/>
</dbReference>
<organism evidence="2 3">
    <name type="scientific">Burkholderia thailandensis</name>
    <dbReference type="NCBI Taxonomy" id="57975"/>
    <lineage>
        <taxon>Bacteria</taxon>
        <taxon>Pseudomonadati</taxon>
        <taxon>Pseudomonadota</taxon>
        <taxon>Betaproteobacteria</taxon>
        <taxon>Burkholderiales</taxon>
        <taxon>Burkholderiaceae</taxon>
        <taxon>Burkholderia</taxon>
        <taxon>pseudomallei group</taxon>
    </lineage>
</organism>
<evidence type="ECO:0000256" key="1">
    <source>
        <dbReference type="SAM" id="MobiDB-lite"/>
    </source>
</evidence>
<dbReference type="AlphaFoldDB" id="A0AAW9CWU8"/>
<proteinExistence type="predicted"/>
<reference evidence="2" key="1">
    <citation type="submission" date="2018-08" db="EMBL/GenBank/DDBJ databases">
        <title>Identification of Burkholderia cepacia strains that express a Burkholderia pseudomallei-like capsular polysaccharide.</title>
        <authorList>
            <person name="Burtnick M.N."/>
            <person name="Vongsouvath M."/>
            <person name="Newton P."/>
            <person name="Wuthiekanun V."/>
            <person name="Limmathurotsakul D."/>
            <person name="Brett P.J."/>
            <person name="Chantratita N."/>
            <person name="Dance D.A."/>
        </authorList>
    </citation>
    <scope>NUCLEOTIDE SEQUENCE</scope>
    <source>
        <strain evidence="2">SBXCC001</strain>
    </source>
</reference>
<gene>
    <name evidence="2" type="ORF">C7S16_3741</name>
</gene>
<comment type="caution">
    <text evidence="2">The sequence shown here is derived from an EMBL/GenBank/DDBJ whole genome shotgun (WGS) entry which is preliminary data.</text>
</comment>
<name>A0AAW9CWU8_BURTH</name>
<feature type="compositionally biased region" description="Basic and acidic residues" evidence="1">
    <location>
        <begin position="34"/>
        <end position="43"/>
    </location>
</feature>